<protein>
    <submittedName>
        <fullName evidence="2">Uncharacterized protein</fullName>
    </submittedName>
</protein>
<organism evidence="2 3">
    <name type="scientific">Granulicella pectinivorans</name>
    <dbReference type="NCBI Taxonomy" id="474950"/>
    <lineage>
        <taxon>Bacteria</taxon>
        <taxon>Pseudomonadati</taxon>
        <taxon>Acidobacteriota</taxon>
        <taxon>Terriglobia</taxon>
        <taxon>Terriglobales</taxon>
        <taxon>Acidobacteriaceae</taxon>
        <taxon>Granulicella</taxon>
    </lineage>
</organism>
<gene>
    <name evidence="2" type="ORF">SAMN05421771_3289</name>
</gene>
<dbReference type="EMBL" id="FOZL01000001">
    <property type="protein sequence ID" value="SFS17908.1"/>
    <property type="molecule type" value="Genomic_DNA"/>
</dbReference>
<accession>A0A1I6MQU0</accession>
<evidence type="ECO:0000313" key="2">
    <source>
        <dbReference type="EMBL" id="SFS17908.1"/>
    </source>
</evidence>
<keyword evidence="3" id="KW-1185">Reference proteome</keyword>
<proteinExistence type="predicted"/>
<dbReference type="AlphaFoldDB" id="A0A1I6MQU0"/>
<dbReference type="RefSeq" id="WP_141223970.1">
    <property type="nucleotide sequence ID" value="NZ_FOZL01000001.1"/>
</dbReference>
<evidence type="ECO:0000256" key="1">
    <source>
        <dbReference type="SAM" id="SignalP"/>
    </source>
</evidence>
<feature type="chain" id="PRO_5011722821" evidence="1">
    <location>
        <begin position="26"/>
        <end position="373"/>
    </location>
</feature>
<reference evidence="2 3" key="1">
    <citation type="submission" date="2016-10" db="EMBL/GenBank/DDBJ databases">
        <authorList>
            <person name="de Groot N.N."/>
        </authorList>
    </citation>
    <scope>NUCLEOTIDE SEQUENCE [LARGE SCALE GENOMIC DNA]</scope>
    <source>
        <strain evidence="2 3">DSM 21001</strain>
    </source>
</reference>
<name>A0A1I6MQU0_9BACT</name>
<dbReference type="Proteomes" id="UP000199024">
    <property type="component" value="Unassembled WGS sequence"/>
</dbReference>
<keyword evidence="1" id="KW-0732">Signal</keyword>
<evidence type="ECO:0000313" key="3">
    <source>
        <dbReference type="Proteomes" id="UP000199024"/>
    </source>
</evidence>
<sequence>MQAFSRALALSCSIVTLTTPLSILAQEVRLAPQEVVAPIGEKTSSLTQLTSPITDPSKQEWARVTVNVTPGPYGTAVVPSGSTAITNIPAAPASKLNYPSILLAISATPLRTPEGKDLSSNPDAIKNVSGDNELEWMDITFTLKGLGKDGKELTCTPGPCFQIIGLLPGTTTAAAKPQVPDTVAGGVNSAVASIAPALPAGGSVLTAAASGVKVLFDSLFPPKTTAYQYAYIDNTNGNQKFGWYFQANPIASPPTSLLGIQNGQVMLQTDPNITTIEISSIAFSNWKKDPSNFSKHFLYSTSDTKLPIASNKLDYNALQNLTTFPALISRDDVALILHTDDKTVDKLITAKTLSTTPDGKFIMASSLTKYITP</sequence>
<feature type="signal peptide" evidence="1">
    <location>
        <begin position="1"/>
        <end position="25"/>
    </location>
</feature>